<protein>
    <submittedName>
        <fullName evidence="2">Carbon monoxide dehydrogenase subunit G</fullName>
    </submittedName>
</protein>
<dbReference type="InterPro" id="IPR023393">
    <property type="entry name" value="START-like_dom_sf"/>
</dbReference>
<accession>A0ABW9DH73</accession>
<comment type="caution">
    <text evidence="2">The sequence shown here is derived from an EMBL/GenBank/DDBJ whole genome shotgun (WGS) entry which is preliminary data.</text>
</comment>
<dbReference type="CDD" id="cd05018">
    <property type="entry name" value="CoxG"/>
    <property type="match status" value="1"/>
</dbReference>
<dbReference type="PANTHER" id="PTHR38588:SF1">
    <property type="entry name" value="BLL0334 PROTEIN"/>
    <property type="match status" value="1"/>
</dbReference>
<sequence length="212" mass="21790">MELTDTHTLPVSQQRTWDALNDTEILRACIPGCESIDPDGENAYLVALSAAVGPVKARFKGRMQLTDIDAPNGYSIVFEGQGGAAGFAKGNARVSLEADGDAADSTKLSYTASAQVGGKLAQIGSRLVDGAARKIAGEFFKRFGALVSGEGGAGGAGVENVDNIDAAAPEGTEPAADPTARDNTAQNEAADGKSAGDATKRKKSWTAWISKS</sequence>
<evidence type="ECO:0000256" key="1">
    <source>
        <dbReference type="SAM" id="MobiDB-lite"/>
    </source>
</evidence>
<dbReference type="Pfam" id="PF06240">
    <property type="entry name" value="COXG"/>
    <property type="match status" value="1"/>
</dbReference>
<reference evidence="2 3" key="1">
    <citation type="journal article" date="2024" name="Chem. Sci.">
        <title>Discovery of megapolipeptins by genome mining of a Burkholderiales bacteria collection.</title>
        <authorList>
            <person name="Paulo B.S."/>
            <person name="Recchia M.J.J."/>
            <person name="Lee S."/>
            <person name="Fergusson C.H."/>
            <person name="Romanowski S.B."/>
            <person name="Hernandez A."/>
            <person name="Krull N."/>
            <person name="Liu D.Y."/>
            <person name="Cavanagh H."/>
            <person name="Bos A."/>
            <person name="Gray C.A."/>
            <person name="Murphy B.T."/>
            <person name="Linington R.G."/>
            <person name="Eustaquio A.S."/>
        </authorList>
    </citation>
    <scope>NUCLEOTIDE SEQUENCE [LARGE SCALE GENOMIC DNA]</scope>
    <source>
        <strain evidence="2 3">RL17-335-BIF-A</strain>
    </source>
</reference>
<organism evidence="2 3">
    <name type="scientific">Paraburkholderia dilworthii</name>
    <dbReference type="NCBI Taxonomy" id="948106"/>
    <lineage>
        <taxon>Bacteria</taxon>
        <taxon>Pseudomonadati</taxon>
        <taxon>Pseudomonadota</taxon>
        <taxon>Betaproteobacteria</taxon>
        <taxon>Burkholderiales</taxon>
        <taxon>Burkholderiaceae</taxon>
        <taxon>Paraburkholderia</taxon>
    </lineage>
</organism>
<dbReference type="InterPro" id="IPR010419">
    <property type="entry name" value="CO_DH_gsu"/>
</dbReference>
<gene>
    <name evidence="2" type="ORF">PQQ68_28005</name>
</gene>
<dbReference type="RefSeq" id="WP_408217162.1">
    <property type="nucleotide sequence ID" value="NZ_JAQQBZ010000025.1"/>
</dbReference>
<proteinExistence type="predicted"/>
<keyword evidence="3" id="KW-1185">Reference proteome</keyword>
<dbReference type="Proteomes" id="UP001629367">
    <property type="component" value="Unassembled WGS sequence"/>
</dbReference>
<evidence type="ECO:0000313" key="2">
    <source>
        <dbReference type="EMBL" id="MFM0596882.1"/>
    </source>
</evidence>
<name>A0ABW9DH73_9BURK</name>
<evidence type="ECO:0000313" key="3">
    <source>
        <dbReference type="Proteomes" id="UP001629367"/>
    </source>
</evidence>
<dbReference type="SUPFAM" id="SSF55961">
    <property type="entry name" value="Bet v1-like"/>
    <property type="match status" value="1"/>
</dbReference>
<dbReference type="Gene3D" id="3.30.530.20">
    <property type="match status" value="1"/>
</dbReference>
<feature type="region of interest" description="Disordered" evidence="1">
    <location>
        <begin position="165"/>
        <end position="212"/>
    </location>
</feature>
<dbReference type="PANTHER" id="PTHR38588">
    <property type="entry name" value="BLL0334 PROTEIN"/>
    <property type="match status" value="1"/>
</dbReference>
<dbReference type="EMBL" id="JAQQBZ010000025">
    <property type="protein sequence ID" value="MFM0596882.1"/>
    <property type="molecule type" value="Genomic_DNA"/>
</dbReference>